<keyword evidence="2" id="KW-1185">Reference proteome</keyword>
<name>A0ACB9PTG6_BAUVA</name>
<organism evidence="1 2">
    <name type="scientific">Bauhinia variegata</name>
    <name type="common">Purple orchid tree</name>
    <name type="synonym">Phanera variegata</name>
    <dbReference type="NCBI Taxonomy" id="167791"/>
    <lineage>
        <taxon>Eukaryota</taxon>
        <taxon>Viridiplantae</taxon>
        <taxon>Streptophyta</taxon>
        <taxon>Embryophyta</taxon>
        <taxon>Tracheophyta</taxon>
        <taxon>Spermatophyta</taxon>
        <taxon>Magnoliopsida</taxon>
        <taxon>eudicotyledons</taxon>
        <taxon>Gunneridae</taxon>
        <taxon>Pentapetalae</taxon>
        <taxon>rosids</taxon>
        <taxon>fabids</taxon>
        <taxon>Fabales</taxon>
        <taxon>Fabaceae</taxon>
        <taxon>Cercidoideae</taxon>
        <taxon>Cercideae</taxon>
        <taxon>Bauhiniinae</taxon>
        <taxon>Bauhinia</taxon>
    </lineage>
</organism>
<evidence type="ECO:0000313" key="1">
    <source>
        <dbReference type="EMBL" id="KAI4352094.1"/>
    </source>
</evidence>
<proteinExistence type="predicted"/>
<accession>A0ACB9PTG6</accession>
<evidence type="ECO:0000313" key="2">
    <source>
        <dbReference type="Proteomes" id="UP000828941"/>
    </source>
</evidence>
<dbReference type="Proteomes" id="UP000828941">
    <property type="component" value="Chromosome 3"/>
</dbReference>
<dbReference type="EMBL" id="CM039428">
    <property type="protein sequence ID" value="KAI4352094.1"/>
    <property type="molecule type" value="Genomic_DNA"/>
</dbReference>
<sequence length="208" mass="24231">MSRYRCPCSFCCIYCTIYTIVFLFILSMFIFWLIFTPSSVKFHVTDTSLTQFNLTSNNTLFYNLKVNITVRNPNKDIVVYYRRITLIAWYKKRAFGWLSLAPFDQGRKNTTFLQAQFQGHQAIKLKPRHIAEYNEETRQGIYNNLVVDLDLAVKAKYGRIKVGRFEPPVVQCRLRVPLVTSVKSAAALFNVTRCKTGYFFVDRNQEAG</sequence>
<reference evidence="1 2" key="1">
    <citation type="journal article" date="2022" name="DNA Res.">
        <title>Chromosomal-level genome assembly of the orchid tree Bauhinia variegata (Leguminosae; Cercidoideae) supports the allotetraploid origin hypothesis of Bauhinia.</title>
        <authorList>
            <person name="Zhong Y."/>
            <person name="Chen Y."/>
            <person name="Zheng D."/>
            <person name="Pang J."/>
            <person name="Liu Y."/>
            <person name="Luo S."/>
            <person name="Meng S."/>
            <person name="Qian L."/>
            <person name="Wei D."/>
            <person name="Dai S."/>
            <person name="Zhou R."/>
        </authorList>
    </citation>
    <scope>NUCLEOTIDE SEQUENCE [LARGE SCALE GENOMIC DNA]</scope>
    <source>
        <strain evidence="1">BV-YZ2020</strain>
    </source>
</reference>
<protein>
    <submittedName>
        <fullName evidence="1">Uncharacterized protein</fullName>
    </submittedName>
</protein>
<comment type="caution">
    <text evidence="1">The sequence shown here is derived from an EMBL/GenBank/DDBJ whole genome shotgun (WGS) entry which is preliminary data.</text>
</comment>
<gene>
    <name evidence="1" type="ORF">L6164_006380</name>
</gene>